<feature type="transmembrane region" description="Helical" evidence="1">
    <location>
        <begin position="103"/>
        <end position="120"/>
    </location>
</feature>
<organism evidence="2 3">
    <name type="scientific">Candidatus Thermofonsia Clade 1 bacterium</name>
    <dbReference type="NCBI Taxonomy" id="2364210"/>
    <lineage>
        <taxon>Bacteria</taxon>
        <taxon>Bacillati</taxon>
        <taxon>Chloroflexota</taxon>
        <taxon>Candidatus Thermofontia</taxon>
        <taxon>Candidatus Thermofonsia Clade 1</taxon>
    </lineage>
</organism>
<protein>
    <submittedName>
        <fullName evidence="2">Uncharacterized protein</fullName>
    </submittedName>
</protein>
<dbReference type="EMBL" id="PGTK01000005">
    <property type="protein sequence ID" value="PJF30922.1"/>
    <property type="molecule type" value="Genomic_DNA"/>
</dbReference>
<evidence type="ECO:0000256" key="1">
    <source>
        <dbReference type="SAM" id="Phobius"/>
    </source>
</evidence>
<dbReference type="Proteomes" id="UP000228921">
    <property type="component" value="Unassembled WGS sequence"/>
</dbReference>
<dbReference type="AlphaFoldDB" id="A0A2M8P043"/>
<gene>
    <name evidence="2" type="ORF">CUN51_05405</name>
</gene>
<reference evidence="2 3" key="1">
    <citation type="submission" date="2017-11" db="EMBL/GenBank/DDBJ databases">
        <title>Evolution of Phototrophy in the Chloroflexi Phylum Driven by Horizontal Gene Transfer.</title>
        <authorList>
            <person name="Ward L.M."/>
            <person name="Hemp J."/>
            <person name="Shih P.M."/>
            <person name="Mcglynn S.E."/>
            <person name="Fischer W."/>
        </authorList>
    </citation>
    <scope>NUCLEOTIDE SEQUENCE [LARGE SCALE GENOMIC DNA]</scope>
    <source>
        <strain evidence="2">CP2_2F</strain>
    </source>
</reference>
<sequence>MKPFPHDEHPEAPRGDLEELLAAHADALVRGVPFTFSAEGLTEAEWAEAHSLLFLADRLSAGLAPVKPDPAFVAQLRAELLAQATASPALLLRWRNLPKRYKLAARIGGLTLTAGLALLASSRVLEWLLRAQRRQHSKDADLSLTAIG</sequence>
<evidence type="ECO:0000313" key="2">
    <source>
        <dbReference type="EMBL" id="PJF30922.1"/>
    </source>
</evidence>
<accession>A0A2M8P043</accession>
<name>A0A2M8P043_9CHLR</name>
<keyword evidence="1" id="KW-1133">Transmembrane helix</keyword>
<keyword evidence="1" id="KW-0472">Membrane</keyword>
<comment type="caution">
    <text evidence="2">The sequence shown here is derived from an EMBL/GenBank/DDBJ whole genome shotgun (WGS) entry which is preliminary data.</text>
</comment>
<proteinExistence type="predicted"/>
<evidence type="ECO:0000313" key="3">
    <source>
        <dbReference type="Proteomes" id="UP000228921"/>
    </source>
</evidence>
<keyword evidence="1" id="KW-0812">Transmembrane</keyword>